<dbReference type="EMBL" id="RXHI01000022">
    <property type="protein sequence ID" value="RUA22192.1"/>
    <property type="molecule type" value="Genomic_DNA"/>
</dbReference>
<evidence type="ECO:0000256" key="1">
    <source>
        <dbReference type="SAM" id="MobiDB-lite"/>
    </source>
</evidence>
<name>A0A3S0NH41_9GAMM</name>
<proteinExistence type="predicted"/>
<organism evidence="2">
    <name type="scientific">Billgrantia gudaonensis</name>
    <dbReference type="NCBI Taxonomy" id="376427"/>
    <lineage>
        <taxon>Bacteria</taxon>
        <taxon>Pseudomonadati</taxon>
        <taxon>Pseudomonadota</taxon>
        <taxon>Gammaproteobacteria</taxon>
        <taxon>Oceanospirillales</taxon>
        <taxon>Halomonadaceae</taxon>
        <taxon>Billgrantia</taxon>
    </lineage>
</organism>
<dbReference type="AlphaFoldDB" id="A0A3S0NH41"/>
<accession>A0A3S0NH41</accession>
<protein>
    <submittedName>
        <fullName evidence="2">Uncharacterized protein</fullName>
    </submittedName>
</protein>
<feature type="region of interest" description="Disordered" evidence="1">
    <location>
        <begin position="120"/>
        <end position="180"/>
    </location>
</feature>
<evidence type="ECO:0000313" key="2">
    <source>
        <dbReference type="EMBL" id="RUA22192.1"/>
    </source>
</evidence>
<gene>
    <name evidence="2" type="ORF">DSL92_07295</name>
</gene>
<feature type="compositionally biased region" description="Polar residues" evidence="1">
    <location>
        <begin position="155"/>
        <end position="180"/>
    </location>
</feature>
<sequence>MGGDLRLVDGSDGATFAATLQAEPGPFTGLAPLDVLDEWLTRSLACPATTHQLLHRRRRRRRGLRESLAWLLDSGGAGQRSRLSRMATSSSMPLPTGTPRFCSTFVRVLRAASAAASTSAAGLGTGDLHDRSWRRTHSRGGTQGRSLDFYRSFLQPPSSSSTPTAGNTILQASRQARSRL</sequence>
<reference evidence="2" key="1">
    <citation type="submission" date="2018-12" db="EMBL/GenBank/DDBJ databases">
        <authorList>
            <person name="Jadhav K."/>
            <person name="Kushwaha B."/>
            <person name="Jadhav I."/>
        </authorList>
    </citation>
    <scope>NUCLEOTIDE SEQUENCE [LARGE SCALE GENOMIC DNA]</scope>
    <source>
        <strain evidence="2">SBS 10</strain>
    </source>
</reference>
<comment type="caution">
    <text evidence="2">The sequence shown here is derived from an EMBL/GenBank/DDBJ whole genome shotgun (WGS) entry which is preliminary data.</text>
</comment>